<protein>
    <submittedName>
        <fullName evidence="2">Uncharacterized protein</fullName>
    </submittedName>
</protein>
<gene>
    <name evidence="2" type="ORF">SDC9_59324</name>
</gene>
<evidence type="ECO:0000313" key="2">
    <source>
        <dbReference type="EMBL" id="MPM12969.1"/>
    </source>
</evidence>
<comment type="caution">
    <text evidence="2">The sequence shown here is derived from an EMBL/GenBank/DDBJ whole genome shotgun (WGS) entry which is preliminary data.</text>
</comment>
<sequence length="80" mass="8636">MQPAKAHAFRVSEMTAAASPQASAGVRKGAAIASKLESVQRMSHADRVSRKTKDESRNPRKLAAHLSIDLRQIARDVLAS</sequence>
<proteinExistence type="predicted"/>
<feature type="compositionally biased region" description="Basic and acidic residues" evidence="1">
    <location>
        <begin position="43"/>
        <end position="58"/>
    </location>
</feature>
<reference evidence="2" key="1">
    <citation type="submission" date="2019-08" db="EMBL/GenBank/DDBJ databases">
        <authorList>
            <person name="Kucharzyk K."/>
            <person name="Murdoch R.W."/>
            <person name="Higgins S."/>
            <person name="Loffler F."/>
        </authorList>
    </citation>
    <scope>NUCLEOTIDE SEQUENCE</scope>
</reference>
<organism evidence="2">
    <name type="scientific">bioreactor metagenome</name>
    <dbReference type="NCBI Taxonomy" id="1076179"/>
    <lineage>
        <taxon>unclassified sequences</taxon>
        <taxon>metagenomes</taxon>
        <taxon>ecological metagenomes</taxon>
    </lineage>
</organism>
<dbReference type="AlphaFoldDB" id="A0A644XA57"/>
<accession>A0A644XA57</accession>
<dbReference type="EMBL" id="VSSQ01002047">
    <property type="protein sequence ID" value="MPM12969.1"/>
    <property type="molecule type" value="Genomic_DNA"/>
</dbReference>
<evidence type="ECO:0000256" key="1">
    <source>
        <dbReference type="SAM" id="MobiDB-lite"/>
    </source>
</evidence>
<name>A0A644XA57_9ZZZZ</name>
<feature type="region of interest" description="Disordered" evidence="1">
    <location>
        <begin position="1"/>
        <end position="60"/>
    </location>
</feature>